<evidence type="ECO:0000256" key="2">
    <source>
        <dbReference type="ARBA" id="ARBA00023002"/>
    </source>
</evidence>
<dbReference type="PRINTS" id="PR00081">
    <property type="entry name" value="GDHRDH"/>
</dbReference>
<dbReference type="InterPro" id="IPR002347">
    <property type="entry name" value="SDR_fam"/>
</dbReference>
<accession>A0A765X719</accession>
<dbReference type="FunFam" id="3.40.50.720:FF:000173">
    <property type="entry name" value="3-oxoacyl-[acyl-carrier protein] reductase"/>
    <property type="match status" value="1"/>
</dbReference>
<proteinExistence type="inferred from homology"/>
<name>A0A765X719_ECOLX</name>
<comment type="similarity">
    <text evidence="1">Belongs to the short-chain dehydrogenases/reductases (SDR) family.</text>
</comment>
<dbReference type="Gene3D" id="3.40.50.720">
    <property type="entry name" value="NAD(P)-binding Rossmann-like Domain"/>
    <property type="match status" value="1"/>
</dbReference>
<dbReference type="GO" id="GO:0016616">
    <property type="term" value="F:oxidoreductase activity, acting on the CH-OH group of donors, NAD or NADP as acceptor"/>
    <property type="evidence" value="ECO:0007669"/>
    <property type="project" value="TreeGrafter"/>
</dbReference>
<dbReference type="PROSITE" id="PS00061">
    <property type="entry name" value="ADH_SHORT"/>
    <property type="match status" value="1"/>
</dbReference>
<organism evidence="3">
    <name type="scientific">Escherichia coli</name>
    <dbReference type="NCBI Taxonomy" id="562"/>
    <lineage>
        <taxon>Bacteria</taxon>
        <taxon>Pseudomonadati</taxon>
        <taxon>Pseudomonadota</taxon>
        <taxon>Gammaproteobacteria</taxon>
        <taxon>Enterobacterales</taxon>
        <taxon>Enterobacteriaceae</taxon>
        <taxon>Escherichia</taxon>
    </lineage>
</organism>
<dbReference type="PANTHER" id="PTHR42760:SF133">
    <property type="entry name" value="3-OXOACYL-[ACYL-CARRIER-PROTEIN] REDUCTASE"/>
    <property type="match status" value="1"/>
</dbReference>
<dbReference type="EMBL" id="DAAYTU010000011">
    <property type="protein sequence ID" value="HAG5770565.1"/>
    <property type="molecule type" value="Genomic_DNA"/>
</dbReference>
<dbReference type="PANTHER" id="PTHR42760">
    <property type="entry name" value="SHORT-CHAIN DEHYDROGENASES/REDUCTASES FAMILY MEMBER"/>
    <property type="match status" value="1"/>
</dbReference>
<evidence type="ECO:0000313" key="3">
    <source>
        <dbReference type="EMBL" id="HAG5770565.1"/>
    </source>
</evidence>
<reference evidence="3" key="2">
    <citation type="submission" date="2020-02" db="EMBL/GenBank/DDBJ databases">
        <authorList>
            <consortium name="NCBI Pathogen Detection Project"/>
        </authorList>
    </citation>
    <scope>NUCLEOTIDE SEQUENCE</scope>
    <source>
        <strain evidence="3">1839</strain>
    </source>
</reference>
<dbReference type="NCBIfam" id="NF009386">
    <property type="entry name" value="PRK12745.1"/>
    <property type="match status" value="1"/>
</dbReference>
<dbReference type="SUPFAM" id="SSF51735">
    <property type="entry name" value="NAD(P)-binding Rossmann-fold domains"/>
    <property type="match status" value="1"/>
</dbReference>
<dbReference type="InterPro" id="IPR036291">
    <property type="entry name" value="NAD(P)-bd_dom_sf"/>
</dbReference>
<protein>
    <submittedName>
        <fullName evidence="3">3-ketoacyl-ACP reductase</fullName>
    </submittedName>
</protein>
<reference evidence="3" key="1">
    <citation type="journal article" date="2018" name="Genome Biol.">
        <title>SKESA: strategic k-mer extension for scrupulous assemblies.</title>
        <authorList>
            <person name="Souvorov A."/>
            <person name="Agarwala R."/>
            <person name="Lipman D.J."/>
        </authorList>
    </citation>
    <scope>NUCLEOTIDE SEQUENCE [LARGE SCALE GENOMIC DNA]</scope>
    <source>
        <strain evidence="3">1839</strain>
    </source>
</reference>
<evidence type="ECO:0000256" key="1">
    <source>
        <dbReference type="ARBA" id="ARBA00006484"/>
    </source>
</evidence>
<dbReference type="InterPro" id="IPR020904">
    <property type="entry name" value="Sc_DH/Rdtase_CS"/>
</dbReference>
<comment type="caution">
    <text evidence="3">The sequence shown here is derived from an EMBL/GenBank/DDBJ whole genome shotgun (WGS) entry which is preliminary data.</text>
</comment>
<sequence length="260" mass="27461">MSSPCSVRVALITGGRRGIGLAIARRLARDGYHIAITGSGNADDATHAAVAQLKNCGIQAGYFASDIADITQHDLLLDRVEQQLGAVSVLVSNAGIAPPERLDVLETSGANFDAVMNTNLRGAFFLSQAVARRMLTRLTAEGERSIVFITSCSAEMASVNRLEYCISKAGLSMVAQGLATRLAADGIGVFEIRPGIIRTDMTANVNEKYDRLIGEGTVPARRWGKGDDIAAAVSMVLKPDAFFATGSVIHADGGLTLQRL</sequence>
<gene>
    <name evidence="3" type="ORF">GGB84_002225</name>
</gene>
<dbReference type="Pfam" id="PF00106">
    <property type="entry name" value="adh_short"/>
    <property type="match status" value="1"/>
</dbReference>
<keyword evidence="2" id="KW-0560">Oxidoreductase</keyword>
<dbReference type="AlphaFoldDB" id="A0A765X719"/>